<evidence type="ECO:0000256" key="1">
    <source>
        <dbReference type="ARBA" id="ARBA00022553"/>
    </source>
</evidence>
<keyword evidence="1 2" id="KW-0597">Phosphoprotein</keyword>
<feature type="modified residue" description="4-aspartylphosphate" evidence="2">
    <location>
        <position position="110"/>
    </location>
</feature>
<dbReference type="PANTHER" id="PTHR44591:SF3">
    <property type="entry name" value="RESPONSE REGULATORY DOMAIN-CONTAINING PROTEIN"/>
    <property type="match status" value="1"/>
</dbReference>
<evidence type="ECO:0000313" key="5">
    <source>
        <dbReference type="Proteomes" id="UP001082899"/>
    </source>
</evidence>
<dbReference type="PROSITE" id="PS50110">
    <property type="entry name" value="RESPONSE_REGULATORY"/>
    <property type="match status" value="1"/>
</dbReference>
<comment type="caution">
    <text evidence="4">The sequence shown here is derived from an EMBL/GenBank/DDBJ whole genome shotgun (WGS) entry which is preliminary data.</text>
</comment>
<evidence type="ECO:0000259" key="3">
    <source>
        <dbReference type="PROSITE" id="PS50110"/>
    </source>
</evidence>
<dbReference type="Proteomes" id="UP001082899">
    <property type="component" value="Unassembled WGS sequence"/>
</dbReference>
<name>A0ABT3ZNC2_9BURK</name>
<accession>A0ABT3ZNC2</accession>
<dbReference type="InterPro" id="IPR050595">
    <property type="entry name" value="Bact_response_regulator"/>
</dbReference>
<dbReference type="Pfam" id="PF00072">
    <property type="entry name" value="Response_reg"/>
    <property type="match status" value="1"/>
</dbReference>
<dbReference type="InterPro" id="IPR011006">
    <property type="entry name" value="CheY-like_superfamily"/>
</dbReference>
<keyword evidence="5" id="KW-1185">Reference proteome</keyword>
<feature type="domain" description="Response regulatory" evidence="3">
    <location>
        <begin position="61"/>
        <end position="177"/>
    </location>
</feature>
<dbReference type="EMBL" id="JAPMXC010000002">
    <property type="protein sequence ID" value="MCY0388024.1"/>
    <property type="molecule type" value="Genomic_DNA"/>
</dbReference>
<dbReference type="SMART" id="SM00448">
    <property type="entry name" value="REC"/>
    <property type="match status" value="1"/>
</dbReference>
<sequence>MKLSSHSKPRGCTSSALAPWRASTAGRPIRPDSGCEEAAGRRWFALNSQASSRIATAKITRLMVVDDNVDVRFAMYECLSAEGYDVAMAADGLRALELAKLVKPHAILLDLGMPALDGFSTARALRRVGALAEVPMIAVTGFFEKEHFDTARASGFDFYFQKPVEIDALLDLLRGESQD</sequence>
<dbReference type="InterPro" id="IPR001789">
    <property type="entry name" value="Sig_transdc_resp-reg_receiver"/>
</dbReference>
<proteinExistence type="predicted"/>
<evidence type="ECO:0000256" key="2">
    <source>
        <dbReference type="PROSITE-ProRule" id="PRU00169"/>
    </source>
</evidence>
<gene>
    <name evidence="4" type="ORF">OVY01_12410</name>
</gene>
<dbReference type="PANTHER" id="PTHR44591">
    <property type="entry name" value="STRESS RESPONSE REGULATOR PROTEIN 1"/>
    <property type="match status" value="1"/>
</dbReference>
<dbReference type="RefSeq" id="WP_267847906.1">
    <property type="nucleotide sequence ID" value="NZ_JAPMXC010000002.1"/>
</dbReference>
<protein>
    <submittedName>
        <fullName evidence="4">Response regulator</fullName>
    </submittedName>
</protein>
<organism evidence="4 5">
    <name type="scientific">Robbsia betulipollinis</name>
    <dbReference type="NCBI Taxonomy" id="2981849"/>
    <lineage>
        <taxon>Bacteria</taxon>
        <taxon>Pseudomonadati</taxon>
        <taxon>Pseudomonadota</taxon>
        <taxon>Betaproteobacteria</taxon>
        <taxon>Burkholderiales</taxon>
        <taxon>Burkholderiaceae</taxon>
        <taxon>Robbsia</taxon>
    </lineage>
</organism>
<evidence type="ECO:0000313" key="4">
    <source>
        <dbReference type="EMBL" id="MCY0388024.1"/>
    </source>
</evidence>
<reference evidence="4" key="1">
    <citation type="submission" date="2022-11" db="EMBL/GenBank/DDBJ databases">
        <title>Robbsia betulipollinis sp. nov., isolated from pollen of birch (Betula pendula).</title>
        <authorList>
            <person name="Shi H."/>
            <person name="Ambika Manirajan B."/>
            <person name="Ratering S."/>
            <person name="Geissler-Plaum R."/>
            <person name="Schnell S."/>
        </authorList>
    </citation>
    <scope>NUCLEOTIDE SEQUENCE</scope>
    <source>
        <strain evidence="4">Bb-Pol-6</strain>
    </source>
</reference>
<dbReference type="Gene3D" id="3.40.50.2300">
    <property type="match status" value="1"/>
</dbReference>
<dbReference type="SUPFAM" id="SSF52172">
    <property type="entry name" value="CheY-like"/>
    <property type="match status" value="1"/>
</dbReference>